<dbReference type="EMBL" id="JBHLWO010000001">
    <property type="protein sequence ID" value="MFC0316858.1"/>
    <property type="molecule type" value="Genomic_DNA"/>
</dbReference>
<dbReference type="Pfam" id="PF14903">
    <property type="entry name" value="WG_beta_rep"/>
    <property type="match status" value="5"/>
</dbReference>
<gene>
    <name evidence="2" type="ORF">ACFFI0_01010</name>
</gene>
<dbReference type="InterPro" id="IPR032774">
    <property type="entry name" value="WG_beta_rep"/>
</dbReference>
<reference evidence="2 3" key="1">
    <citation type="submission" date="2024-09" db="EMBL/GenBank/DDBJ databases">
        <authorList>
            <person name="Sun Q."/>
            <person name="Mori K."/>
        </authorList>
    </citation>
    <scope>NUCLEOTIDE SEQUENCE [LARGE SCALE GENOMIC DNA]</scope>
    <source>
        <strain evidence="2 3">CCM 7765</strain>
    </source>
</reference>
<feature type="chain" id="PRO_5046201433" evidence="1">
    <location>
        <begin position="20"/>
        <end position="759"/>
    </location>
</feature>
<organism evidence="2 3">
    <name type="scientific">Olivibacter oleidegradans</name>
    <dbReference type="NCBI Taxonomy" id="760123"/>
    <lineage>
        <taxon>Bacteria</taxon>
        <taxon>Pseudomonadati</taxon>
        <taxon>Bacteroidota</taxon>
        <taxon>Sphingobacteriia</taxon>
        <taxon>Sphingobacteriales</taxon>
        <taxon>Sphingobacteriaceae</taxon>
        <taxon>Olivibacter</taxon>
    </lineage>
</organism>
<dbReference type="PANTHER" id="PTHR37841">
    <property type="entry name" value="GLR2918 PROTEIN"/>
    <property type="match status" value="1"/>
</dbReference>
<accession>A0ABV6HFY3</accession>
<comment type="caution">
    <text evidence="2">The sequence shown here is derived from an EMBL/GenBank/DDBJ whole genome shotgun (WGS) entry which is preliminary data.</text>
</comment>
<keyword evidence="1" id="KW-0732">Signal</keyword>
<keyword evidence="3" id="KW-1185">Reference proteome</keyword>
<sequence>MNKRYLLLLYFMVHLSVFGQTPAVVDAIDFSSYETFPEVQLDGKRYLYLPEANLLIDKVENSTGNMLSVIKDGMYGAVDKNGKILAAIEYDGIELKDEYKGQWYEGISYDYEFIITEKEGKYGVINVKGREISPPQYDGIEIINKDLIGVKQHGKWGWTAAEDGHVIQQPIYDEVRKCYLNDKCVAIYLGDKQGMAKADGTVIIPPKYVFLSNLYTHSASYIACSENGLYGVLDQGGKALTSTQFEAVSSLGDIDLIKVKQGGKFGAINTQGNWIIPAEYDQIDDFVKRLAIVAKDGKQAVVDSSGKLLVPFGYDEIEFQDAEGQPVFPAAAAVMAPISYGAELSEVALKEQAKRKAIAALPYTIYVQRGDQSNRLDWSGKPIFPPNQLLTTDPFIQGGKSYYRVFTKDLYGVYDAEGEEILPTKYHLPQDQYAMTTDYNLGGIDLSDSSFVPIYDGEKLGLFNLVQKSFIVPVADQKISWISRHYLVVTRKLQDRDYAYEAALYNSEGQCVRGFDANVYDYHPVSENFFLLEREDQSLQLINGDGKVVYENPSWKGSLRKQGFGLPINENQDAVPFESGLLKISGDQHNLFIDLQARERRFAGYTAVGNFYKGLAFVVKKAEDGKDRYGVINKDGKELIPAKLEQINTVYDHPNLLLVRQDNQYGLWSREGKFLLNLEYDDIEINSSQRYVRIVKNGKIGLATKDGEIVLAPKYDELFVNYEGDEHTWPVLVKEREWYHIVAKDGTIYPIKTQKKGAY</sequence>
<feature type="signal peptide" evidence="1">
    <location>
        <begin position="1"/>
        <end position="19"/>
    </location>
</feature>
<name>A0ABV6HFY3_9SPHI</name>
<protein>
    <submittedName>
        <fullName evidence="2">WG repeat-containing protein</fullName>
    </submittedName>
</protein>
<evidence type="ECO:0000256" key="1">
    <source>
        <dbReference type="SAM" id="SignalP"/>
    </source>
</evidence>
<evidence type="ECO:0000313" key="2">
    <source>
        <dbReference type="EMBL" id="MFC0316858.1"/>
    </source>
</evidence>
<evidence type="ECO:0000313" key="3">
    <source>
        <dbReference type="Proteomes" id="UP001589774"/>
    </source>
</evidence>
<dbReference type="RefSeq" id="WP_130855092.1">
    <property type="nucleotide sequence ID" value="NZ_JBHLWO010000001.1"/>
</dbReference>
<dbReference type="PANTHER" id="PTHR37841:SF1">
    <property type="entry name" value="DUF3298 DOMAIN-CONTAINING PROTEIN"/>
    <property type="match status" value="1"/>
</dbReference>
<dbReference type="Proteomes" id="UP001589774">
    <property type="component" value="Unassembled WGS sequence"/>
</dbReference>
<proteinExistence type="predicted"/>